<evidence type="ECO:0000313" key="6">
    <source>
        <dbReference type="Proteomes" id="UP000183982"/>
    </source>
</evidence>
<evidence type="ECO:0000256" key="2">
    <source>
        <dbReference type="ARBA" id="ARBA00022801"/>
    </source>
</evidence>
<dbReference type="InterPro" id="IPR015797">
    <property type="entry name" value="NUDIX_hydrolase-like_dom_sf"/>
</dbReference>
<dbReference type="GO" id="GO:0016787">
    <property type="term" value="F:hydrolase activity"/>
    <property type="evidence" value="ECO:0007669"/>
    <property type="project" value="UniProtKB-KW"/>
</dbReference>
<gene>
    <name evidence="5" type="ORF">SAMN05444000_11449</name>
</gene>
<dbReference type="EMBL" id="FQZQ01000014">
    <property type="protein sequence ID" value="SHJ85595.1"/>
    <property type="molecule type" value="Genomic_DNA"/>
</dbReference>
<accession>A0A1M6MQ08</accession>
<dbReference type="CDD" id="cd04684">
    <property type="entry name" value="NUDIX_Hydrolase"/>
    <property type="match status" value="1"/>
</dbReference>
<keyword evidence="6" id="KW-1185">Reference proteome</keyword>
<protein>
    <submittedName>
        <fullName evidence="5">8-oxo-dGTP diphosphatase</fullName>
    </submittedName>
</protein>
<comment type="cofactor">
    <cofactor evidence="1">
        <name>Mg(2+)</name>
        <dbReference type="ChEBI" id="CHEBI:18420"/>
    </cofactor>
</comment>
<dbReference type="OrthoDB" id="9816040at2"/>
<dbReference type="InterPro" id="IPR000086">
    <property type="entry name" value="NUDIX_hydrolase_dom"/>
</dbReference>
<keyword evidence="2 3" id="KW-0378">Hydrolase</keyword>
<dbReference type="InterPro" id="IPR020084">
    <property type="entry name" value="NUDIX_hydrolase_CS"/>
</dbReference>
<sequence length="145" mass="16143">MIRRFGEPPRNDKKYKLRPGAYAVLTRGDQMLITFQAAPDFEFQLPGGGIDPGESPLMALHREVYEETGWTIAQPVRLGAFRRFVFMPEYDLWAEKLCTIYAAHPASRLGPPTEPGHTAVWMSAPKAISVLANTGDQHFASSVLP</sequence>
<dbReference type="Pfam" id="PF00293">
    <property type="entry name" value="NUDIX"/>
    <property type="match status" value="1"/>
</dbReference>
<evidence type="ECO:0000313" key="5">
    <source>
        <dbReference type="EMBL" id="SHJ85595.1"/>
    </source>
</evidence>
<evidence type="ECO:0000256" key="1">
    <source>
        <dbReference type="ARBA" id="ARBA00001946"/>
    </source>
</evidence>
<reference evidence="6" key="1">
    <citation type="submission" date="2016-11" db="EMBL/GenBank/DDBJ databases">
        <authorList>
            <person name="Varghese N."/>
            <person name="Submissions S."/>
        </authorList>
    </citation>
    <scope>NUCLEOTIDE SEQUENCE [LARGE SCALE GENOMIC DNA]</scope>
    <source>
        <strain evidence="6">DSM 100564</strain>
    </source>
</reference>
<feature type="domain" description="Nudix hydrolase" evidence="4">
    <location>
        <begin position="16"/>
        <end position="145"/>
    </location>
</feature>
<dbReference type="AlphaFoldDB" id="A0A1M6MQ08"/>
<dbReference type="Gene3D" id="3.90.79.10">
    <property type="entry name" value="Nucleoside Triphosphate Pyrophosphohydrolase"/>
    <property type="match status" value="1"/>
</dbReference>
<dbReference type="InterPro" id="IPR020476">
    <property type="entry name" value="Nudix_hydrolase"/>
</dbReference>
<proteinExistence type="inferred from homology"/>
<evidence type="ECO:0000259" key="4">
    <source>
        <dbReference type="PROSITE" id="PS51462"/>
    </source>
</evidence>
<dbReference type="Proteomes" id="UP000183982">
    <property type="component" value="Unassembled WGS sequence"/>
</dbReference>
<evidence type="ECO:0000256" key="3">
    <source>
        <dbReference type="RuleBase" id="RU003476"/>
    </source>
</evidence>
<dbReference type="PROSITE" id="PS00893">
    <property type="entry name" value="NUDIX_BOX"/>
    <property type="match status" value="1"/>
</dbReference>
<comment type="similarity">
    <text evidence="3">Belongs to the Nudix hydrolase family.</text>
</comment>
<name>A0A1M6MQ08_9RHOB</name>
<dbReference type="PRINTS" id="PR00502">
    <property type="entry name" value="NUDIXFAMILY"/>
</dbReference>
<dbReference type="STRING" id="1470563.SAMN05444000_11449"/>
<organism evidence="5 6">
    <name type="scientific">Shimia gijangensis</name>
    <dbReference type="NCBI Taxonomy" id="1470563"/>
    <lineage>
        <taxon>Bacteria</taxon>
        <taxon>Pseudomonadati</taxon>
        <taxon>Pseudomonadota</taxon>
        <taxon>Alphaproteobacteria</taxon>
        <taxon>Rhodobacterales</taxon>
        <taxon>Roseobacteraceae</taxon>
    </lineage>
</organism>
<dbReference type="RefSeq" id="WP_073253399.1">
    <property type="nucleotide sequence ID" value="NZ_FQZQ01000014.1"/>
</dbReference>
<dbReference type="SUPFAM" id="SSF55811">
    <property type="entry name" value="Nudix"/>
    <property type="match status" value="1"/>
</dbReference>
<dbReference type="PROSITE" id="PS51462">
    <property type="entry name" value="NUDIX"/>
    <property type="match status" value="1"/>
</dbReference>